<sequence length="199" mass="21804">MTLKFEVIARDSSTNARLGRVHTPHGSFDTPAFMAVGTRGTVKGLTPDMLHQAGCQIILGNTYHLMLRPGSEVVRDLGGLQKFSGFNGPMLTDSGGFQVFSLSDLRQFDRDHVVFKSHIDGATIRLGPVESMKIQHELGADIAMAFDDCPPADCPPERLAQAMDRTIRWAGICREEHEKRDVDNRQALFGIVQGGTKPG</sequence>
<protein>
    <submittedName>
        <fullName evidence="3">Queuine/other tRNA-ribosyltransferase</fullName>
        <ecNumber evidence="3">2.4.2.29</ecNumber>
    </submittedName>
</protein>
<dbReference type="Gene3D" id="3.20.20.105">
    <property type="entry name" value="Queuine tRNA-ribosyltransferase-like"/>
    <property type="match status" value="1"/>
</dbReference>
<keyword evidence="3" id="KW-0808">Transferase</keyword>
<dbReference type="InterPro" id="IPR002616">
    <property type="entry name" value="tRNA_ribo_trans-like"/>
</dbReference>
<dbReference type="EC" id="2.4.2.29" evidence="3"/>
<dbReference type="InterPro" id="IPR050076">
    <property type="entry name" value="ArchSynthase1/Queuine_TRR"/>
</dbReference>
<evidence type="ECO:0000256" key="1">
    <source>
        <dbReference type="ARBA" id="ARBA00022694"/>
    </source>
</evidence>
<dbReference type="EMBL" id="AUZX01012424">
    <property type="protein sequence ID" value="EQD39340.1"/>
    <property type="molecule type" value="Genomic_DNA"/>
</dbReference>
<accession>T1ABU8</accession>
<dbReference type="GO" id="GO:0016757">
    <property type="term" value="F:glycosyltransferase activity"/>
    <property type="evidence" value="ECO:0007669"/>
    <property type="project" value="UniProtKB-KW"/>
</dbReference>
<proteinExistence type="predicted"/>
<gene>
    <name evidence="3" type="ORF">B1A_16899</name>
</gene>
<dbReference type="NCBIfam" id="TIGR00449">
    <property type="entry name" value="tgt_general"/>
    <property type="match status" value="1"/>
</dbReference>
<keyword evidence="3" id="KW-0328">Glycosyltransferase</keyword>
<dbReference type="GO" id="GO:0008616">
    <property type="term" value="P:tRNA queuosine(34) biosynthetic process"/>
    <property type="evidence" value="ECO:0007669"/>
    <property type="project" value="TreeGrafter"/>
</dbReference>
<evidence type="ECO:0000313" key="3">
    <source>
        <dbReference type="EMBL" id="EQD39340.1"/>
    </source>
</evidence>
<feature type="domain" description="tRNA-guanine(15) transglycosylase-like" evidence="2">
    <location>
        <begin position="14"/>
        <end position="198"/>
    </location>
</feature>
<comment type="caution">
    <text evidence="3">The sequence shown here is derived from an EMBL/GenBank/DDBJ whole genome shotgun (WGS) entry which is preliminary data.</text>
</comment>
<keyword evidence="1" id="KW-0819">tRNA processing</keyword>
<dbReference type="AlphaFoldDB" id="T1ABU8"/>
<dbReference type="InterPro" id="IPR036511">
    <property type="entry name" value="TGT-like_sf"/>
</dbReference>
<reference evidence="3" key="2">
    <citation type="journal article" date="2014" name="ISME J.">
        <title>Microbial stratification in low pH oxic and suboxic macroscopic growths along an acid mine drainage.</title>
        <authorList>
            <person name="Mendez-Garcia C."/>
            <person name="Mesa V."/>
            <person name="Sprenger R.R."/>
            <person name="Richter M."/>
            <person name="Diez M.S."/>
            <person name="Solano J."/>
            <person name="Bargiela R."/>
            <person name="Golyshina O.V."/>
            <person name="Manteca A."/>
            <person name="Ramos J.L."/>
            <person name="Gallego J.R."/>
            <person name="Llorente I."/>
            <person name="Martins Dos Santos V.A."/>
            <person name="Jensen O.N."/>
            <person name="Pelaez A.I."/>
            <person name="Sanchez J."/>
            <person name="Ferrer M."/>
        </authorList>
    </citation>
    <scope>NUCLEOTIDE SEQUENCE</scope>
</reference>
<evidence type="ECO:0000259" key="2">
    <source>
        <dbReference type="Pfam" id="PF01702"/>
    </source>
</evidence>
<organism evidence="3">
    <name type="scientific">mine drainage metagenome</name>
    <dbReference type="NCBI Taxonomy" id="410659"/>
    <lineage>
        <taxon>unclassified sequences</taxon>
        <taxon>metagenomes</taxon>
        <taxon>ecological metagenomes</taxon>
    </lineage>
</organism>
<reference evidence="3" key="1">
    <citation type="submission" date="2013-08" db="EMBL/GenBank/DDBJ databases">
        <authorList>
            <person name="Mendez C."/>
            <person name="Richter M."/>
            <person name="Ferrer M."/>
            <person name="Sanchez J."/>
        </authorList>
    </citation>
    <scope>NUCLEOTIDE SEQUENCE</scope>
</reference>
<dbReference type="SUPFAM" id="SSF51713">
    <property type="entry name" value="tRNA-guanine transglycosylase"/>
    <property type="match status" value="1"/>
</dbReference>
<dbReference type="PANTHER" id="PTHR46499">
    <property type="entry name" value="QUEUINE TRNA-RIBOSYLTRANSFERASE"/>
    <property type="match status" value="1"/>
</dbReference>
<dbReference type="PANTHER" id="PTHR46499:SF1">
    <property type="entry name" value="QUEUINE TRNA-RIBOSYLTRANSFERASE"/>
    <property type="match status" value="1"/>
</dbReference>
<dbReference type="GO" id="GO:0005829">
    <property type="term" value="C:cytosol"/>
    <property type="evidence" value="ECO:0007669"/>
    <property type="project" value="TreeGrafter"/>
</dbReference>
<name>T1ABU8_9ZZZZ</name>
<dbReference type="Pfam" id="PF01702">
    <property type="entry name" value="TGT"/>
    <property type="match status" value="1"/>
</dbReference>